<name>A0A2H3AU38_9AGAR</name>
<evidence type="ECO:0000256" key="1">
    <source>
        <dbReference type="SAM" id="MobiDB-lite"/>
    </source>
</evidence>
<proteinExistence type="predicted"/>
<reference evidence="3" key="1">
    <citation type="journal article" date="2017" name="Nat. Ecol. Evol.">
        <title>Genome expansion and lineage-specific genetic innovations in the forest pathogenic fungi Armillaria.</title>
        <authorList>
            <person name="Sipos G."/>
            <person name="Prasanna A.N."/>
            <person name="Walter M.C."/>
            <person name="O'Connor E."/>
            <person name="Balint B."/>
            <person name="Krizsan K."/>
            <person name="Kiss B."/>
            <person name="Hess J."/>
            <person name="Varga T."/>
            <person name="Slot J."/>
            <person name="Riley R."/>
            <person name="Boka B."/>
            <person name="Rigling D."/>
            <person name="Barry K."/>
            <person name="Lee J."/>
            <person name="Mihaltcheva S."/>
            <person name="LaButti K."/>
            <person name="Lipzen A."/>
            <person name="Waldron R."/>
            <person name="Moloney N.M."/>
            <person name="Sperisen C."/>
            <person name="Kredics L."/>
            <person name="Vagvoelgyi C."/>
            <person name="Patrignani A."/>
            <person name="Fitzpatrick D."/>
            <person name="Nagy I."/>
            <person name="Doyle S."/>
            <person name="Anderson J.B."/>
            <person name="Grigoriev I.V."/>
            <person name="Gueldener U."/>
            <person name="Muensterkoetter M."/>
            <person name="Nagy L.G."/>
        </authorList>
    </citation>
    <scope>NUCLEOTIDE SEQUENCE [LARGE SCALE GENOMIC DNA]</scope>
    <source>
        <strain evidence="3">28-4</strain>
    </source>
</reference>
<gene>
    <name evidence="2" type="ORF">ARMSODRAFT_609788</name>
</gene>
<protein>
    <submittedName>
        <fullName evidence="2">Uncharacterized protein</fullName>
    </submittedName>
</protein>
<accession>A0A2H3AU38</accession>
<dbReference type="AlphaFoldDB" id="A0A2H3AU38"/>
<sequence>MDYLLPHRRSSSCPPPGSTSAAPVILQEDEDIPVGPVFETRDDLQHRPSRVMMHYSSSSLYPCVDVPSVPMQVAEPEELSYSWLVDPRQFDLVTPSLLSDNGNGPYVASDSEAKRTMARKYRSNSEPYK</sequence>
<dbReference type="Proteomes" id="UP000218334">
    <property type="component" value="Unassembled WGS sequence"/>
</dbReference>
<feature type="region of interest" description="Disordered" evidence="1">
    <location>
        <begin position="96"/>
        <end position="129"/>
    </location>
</feature>
<evidence type="ECO:0000313" key="3">
    <source>
        <dbReference type="Proteomes" id="UP000218334"/>
    </source>
</evidence>
<dbReference type="EMBL" id="KZ293468">
    <property type="protein sequence ID" value="PBK62269.1"/>
    <property type="molecule type" value="Genomic_DNA"/>
</dbReference>
<feature type="compositionally biased region" description="Basic residues" evidence="1">
    <location>
        <begin position="1"/>
        <end position="10"/>
    </location>
</feature>
<evidence type="ECO:0000313" key="2">
    <source>
        <dbReference type="EMBL" id="PBK62269.1"/>
    </source>
</evidence>
<keyword evidence="3" id="KW-1185">Reference proteome</keyword>
<organism evidence="2 3">
    <name type="scientific">Armillaria solidipes</name>
    <dbReference type="NCBI Taxonomy" id="1076256"/>
    <lineage>
        <taxon>Eukaryota</taxon>
        <taxon>Fungi</taxon>
        <taxon>Dikarya</taxon>
        <taxon>Basidiomycota</taxon>
        <taxon>Agaricomycotina</taxon>
        <taxon>Agaricomycetes</taxon>
        <taxon>Agaricomycetidae</taxon>
        <taxon>Agaricales</taxon>
        <taxon>Marasmiineae</taxon>
        <taxon>Physalacriaceae</taxon>
        <taxon>Armillaria</taxon>
    </lineage>
</organism>
<feature type="region of interest" description="Disordered" evidence="1">
    <location>
        <begin position="1"/>
        <end position="22"/>
    </location>
</feature>